<name>A0ACB9ZWI9_CATRO</name>
<dbReference type="EMBL" id="CM044708">
    <property type="protein sequence ID" value="KAI5651176.1"/>
    <property type="molecule type" value="Genomic_DNA"/>
</dbReference>
<reference evidence="2" key="1">
    <citation type="journal article" date="2023" name="Nat. Plants">
        <title>Single-cell RNA sequencing provides a high-resolution roadmap for understanding the multicellular compartmentation of specialized metabolism.</title>
        <authorList>
            <person name="Sun S."/>
            <person name="Shen X."/>
            <person name="Li Y."/>
            <person name="Li Y."/>
            <person name="Wang S."/>
            <person name="Li R."/>
            <person name="Zhang H."/>
            <person name="Shen G."/>
            <person name="Guo B."/>
            <person name="Wei J."/>
            <person name="Xu J."/>
            <person name="St-Pierre B."/>
            <person name="Chen S."/>
            <person name="Sun C."/>
        </authorList>
    </citation>
    <scope>NUCLEOTIDE SEQUENCE [LARGE SCALE GENOMIC DNA]</scope>
</reference>
<sequence>MAEEEERELDGRSSPDEGDPKSDDGKGDKRKIKRKKRLLKEAEKADKRGVCYLSRIPPRMDPLKLRQILSQYGEIQRIYLTPEDEAARIHRKKGGGFRGQGFSEGWVEFANKSIAKRVAKMLNGQEIGGRKRSMFYYDLWNIKYLSKFKWDDLTEEIAYKNAIREQKLALEISAAKRESSFYLSKVDQSRALSSIEERIKKKRKVQQEPEATSDVPEPQFVPKTIRQYPQKKPVGAKEGEGKPGLSKDLLAGVKLYRYGMQITRTNDCMSVCTFYVSQKFNS</sequence>
<comment type="caution">
    <text evidence="1">The sequence shown here is derived from an EMBL/GenBank/DDBJ whole genome shotgun (WGS) entry which is preliminary data.</text>
</comment>
<keyword evidence="2" id="KW-1185">Reference proteome</keyword>
<evidence type="ECO:0000313" key="1">
    <source>
        <dbReference type="EMBL" id="KAI5651176.1"/>
    </source>
</evidence>
<organism evidence="1 2">
    <name type="scientific">Catharanthus roseus</name>
    <name type="common">Madagascar periwinkle</name>
    <name type="synonym">Vinca rosea</name>
    <dbReference type="NCBI Taxonomy" id="4058"/>
    <lineage>
        <taxon>Eukaryota</taxon>
        <taxon>Viridiplantae</taxon>
        <taxon>Streptophyta</taxon>
        <taxon>Embryophyta</taxon>
        <taxon>Tracheophyta</taxon>
        <taxon>Spermatophyta</taxon>
        <taxon>Magnoliopsida</taxon>
        <taxon>eudicotyledons</taxon>
        <taxon>Gunneridae</taxon>
        <taxon>Pentapetalae</taxon>
        <taxon>asterids</taxon>
        <taxon>lamiids</taxon>
        <taxon>Gentianales</taxon>
        <taxon>Apocynaceae</taxon>
        <taxon>Rauvolfioideae</taxon>
        <taxon>Vinceae</taxon>
        <taxon>Catharanthinae</taxon>
        <taxon>Catharanthus</taxon>
    </lineage>
</organism>
<proteinExistence type="predicted"/>
<evidence type="ECO:0000313" key="2">
    <source>
        <dbReference type="Proteomes" id="UP001060085"/>
    </source>
</evidence>
<dbReference type="Proteomes" id="UP001060085">
    <property type="component" value="Linkage Group LG08"/>
</dbReference>
<accession>A0ACB9ZWI9</accession>
<gene>
    <name evidence="1" type="ORF">M9H77_37181</name>
</gene>
<protein>
    <submittedName>
        <fullName evidence="1">Uncharacterized protein</fullName>
    </submittedName>
</protein>